<sequence length="265" mass="28021">MTEYVTTTLGDRVAFDRYGDGPGLIFVAGAGPFRAIDPVTTETAELAAERGLSTIVYDRIGRGESETTNTPIGLDRELAALRVLMDLLGGSAALCGHSSGCSISLAAAANGLPVTALALWEAPIAPVGTVAEWIGEVERRMDARDLDGALAHYMKDMPPEWLEQARQDPMYEAYAAQVVSYRADGESLVWADSAPHAELFAGIRVPVEFLLGTKTFDEMHAAAASVLAAIPGSVKKEMPGADHTWETAPMAAELAAFVRTAAGRG</sequence>
<organism evidence="2 3">
    <name type="scientific">Jiangella rhizosphaerae</name>
    <dbReference type="NCBI Taxonomy" id="2293569"/>
    <lineage>
        <taxon>Bacteria</taxon>
        <taxon>Bacillati</taxon>
        <taxon>Actinomycetota</taxon>
        <taxon>Actinomycetes</taxon>
        <taxon>Jiangellales</taxon>
        <taxon>Jiangellaceae</taxon>
        <taxon>Jiangella</taxon>
    </lineage>
</organism>
<dbReference type="InterPro" id="IPR029058">
    <property type="entry name" value="AB_hydrolase_fold"/>
</dbReference>
<dbReference type="Pfam" id="PF12697">
    <property type="entry name" value="Abhydrolase_6"/>
    <property type="match status" value="1"/>
</dbReference>
<dbReference type="InterPro" id="IPR050228">
    <property type="entry name" value="Carboxylesterase_BioH"/>
</dbReference>
<dbReference type="PANTHER" id="PTHR43194:SF5">
    <property type="entry name" value="PIMELOYL-[ACYL-CARRIER PROTEIN] METHYL ESTER ESTERASE"/>
    <property type="match status" value="1"/>
</dbReference>
<dbReference type="RefSeq" id="WP_119659293.1">
    <property type="nucleotide sequence ID" value="NZ_QUAL01000057.1"/>
</dbReference>
<evidence type="ECO:0000313" key="3">
    <source>
        <dbReference type="Proteomes" id="UP000284057"/>
    </source>
</evidence>
<dbReference type="InterPro" id="IPR000073">
    <property type="entry name" value="AB_hydrolase_1"/>
</dbReference>
<evidence type="ECO:0000313" key="2">
    <source>
        <dbReference type="EMBL" id="RIQ30254.1"/>
    </source>
</evidence>
<dbReference type="Gene3D" id="3.40.50.1820">
    <property type="entry name" value="alpha/beta hydrolase"/>
    <property type="match status" value="1"/>
</dbReference>
<feature type="domain" description="AB hydrolase-1" evidence="1">
    <location>
        <begin position="24"/>
        <end position="250"/>
    </location>
</feature>
<name>A0A418KUK7_9ACTN</name>
<evidence type="ECO:0000259" key="1">
    <source>
        <dbReference type="Pfam" id="PF12697"/>
    </source>
</evidence>
<accession>A0A418KUK7</accession>
<keyword evidence="3" id="KW-1185">Reference proteome</keyword>
<dbReference type="Proteomes" id="UP000284057">
    <property type="component" value="Unassembled WGS sequence"/>
</dbReference>
<dbReference type="GO" id="GO:0016787">
    <property type="term" value="F:hydrolase activity"/>
    <property type="evidence" value="ECO:0007669"/>
    <property type="project" value="UniProtKB-KW"/>
</dbReference>
<gene>
    <name evidence="2" type="ORF">DY240_07300</name>
</gene>
<dbReference type="AlphaFoldDB" id="A0A418KUK7"/>
<protein>
    <submittedName>
        <fullName evidence="2">Alpha/beta hydrolase</fullName>
    </submittedName>
</protein>
<dbReference type="SUPFAM" id="SSF53474">
    <property type="entry name" value="alpha/beta-Hydrolases"/>
    <property type="match status" value="1"/>
</dbReference>
<dbReference type="OrthoDB" id="63519at2"/>
<keyword evidence="2" id="KW-0378">Hydrolase</keyword>
<proteinExistence type="predicted"/>
<dbReference type="EMBL" id="QUAL01000057">
    <property type="protein sequence ID" value="RIQ30254.1"/>
    <property type="molecule type" value="Genomic_DNA"/>
</dbReference>
<comment type="caution">
    <text evidence="2">The sequence shown here is derived from an EMBL/GenBank/DDBJ whole genome shotgun (WGS) entry which is preliminary data.</text>
</comment>
<reference evidence="2 3" key="1">
    <citation type="submission" date="2018-09" db="EMBL/GenBank/DDBJ databases">
        <title>Isolation, diversity and antifungal activity of actinobacteria from wheat.</title>
        <authorList>
            <person name="Han C."/>
        </authorList>
    </citation>
    <scope>NUCLEOTIDE SEQUENCE [LARGE SCALE GENOMIC DNA]</scope>
    <source>
        <strain evidence="2 3">NEAU-YY265</strain>
    </source>
</reference>
<dbReference type="PANTHER" id="PTHR43194">
    <property type="entry name" value="HYDROLASE ALPHA/BETA FOLD FAMILY"/>
    <property type="match status" value="1"/>
</dbReference>